<protein>
    <recommendedName>
        <fullName evidence="2">AB hydrolase-1 domain-containing protein</fullName>
    </recommendedName>
</protein>
<dbReference type="SUPFAM" id="SSF53474">
    <property type="entry name" value="alpha/beta-Hydrolases"/>
    <property type="match status" value="1"/>
</dbReference>
<sequence length="233" mass="24679">MHDITVSKIIDQLGMSAGLSTLRFNFRSGLGRGHGSAADVRGACAFVMQTAAAAEQIVLIGYSYGASVVASIAADIPEVAAFALIAPPLGANPCLFMCRSPITSRLLTSTKPKLLIVGDSDQFCSPQYYEALAEQLTQPKKCQLITGSHDRSTGRFAMVHHFNIFQYVNAALQPWLETTFACPYEDLGGSDGVPVLSSFENCIGMLEVGPSMGSVRMGSDLGESATDGDSDDV</sequence>
<evidence type="ECO:0008006" key="2">
    <source>
        <dbReference type="Google" id="ProtNLM"/>
    </source>
</evidence>
<dbReference type="AlphaFoldDB" id="A0A7S3FBE5"/>
<dbReference type="InterPro" id="IPR029058">
    <property type="entry name" value="AB_hydrolase_fold"/>
</dbReference>
<dbReference type="EMBL" id="HBHX01058645">
    <property type="protein sequence ID" value="CAE0138670.1"/>
    <property type="molecule type" value="Transcribed_RNA"/>
</dbReference>
<dbReference type="PANTHER" id="PTHR42103:SF2">
    <property type="entry name" value="AB HYDROLASE-1 DOMAIN-CONTAINING PROTEIN"/>
    <property type="match status" value="1"/>
</dbReference>
<reference evidence="1" key="1">
    <citation type="submission" date="2021-01" db="EMBL/GenBank/DDBJ databases">
        <authorList>
            <person name="Corre E."/>
            <person name="Pelletier E."/>
            <person name="Niang G."/>
            <person name="Scheremetjew M."/>
            <person name="Finn R."/>
            <person name="Kale V."/>
            <person name="Holt S."/>
            <person name="Cochrane G."/>
            <person name="Meng A."/>
            <person name="Brown T."/>
            <person name="Cohen L."/>
        </authorList>
    </citation>
    <scope>NUCLEOTIDE SEQUENCE</scope>
    <source>
        <strain evidence="1">CCMP281</strain>
    </source>
</reference>
<organism evidence="1">
    <name type="scientific">Haptolina ericina</name>
    <dbReference type="NCBI Taxonomy" id="156174"/>
    <lineage>
        <taxon>Eukaryota</taxon>
        <taxon>Haptista</taxon>
        <taxon>Haptophyta</taxon>
        <taxon>Prymnesiophyceae</taxon>
        <taxon>Prymnesiales</taxon>
        <taxon>Prymnesiaceae</taxon>
        <taxon>Haptolina</taxon>
    </lineage>
</organism>
<dbReference type="Gene3D" id="3.40.50.1820">
    <property type="entry name" value="alpha/beta hydrolase"/>
    <property type="match status" value="1"/>
</dbReference>
<gene>
    <name evidence="1" type="ORF">HERI1096_LOCUS32363</name>
</gene>
<dbReference type="PANTHER" id="PTHR42103">
    <property type="entry name" value="ALPHA/BETA-HYDROLASES SUPERFAMILY PROTEIN"/>
    <property type="match status" value="1"/>
</dbReference>
<evidence type="ECO:0000313" key="1">
    <source>
        <dbReference type="EMBL" id="CAE0138670.1"/>
    </source>
</evidence>
<name>A0A7S3FBE5_9EUKA</name>
<proteinExistence type="predicted"/>
<accession>A0A7S3FBE5</accession>